<gene>
    <name evidence="8" type="ORF">Raf01_91780</name>
</gene>
<proteinExistence type="inferred from homology"/>
<dbReference type="Pfam" id="PF13480">
    <property type="entry name" value="Acetyltransf_6"/>
    <property type="match status" value="1"/>
</dbReference>
<evidence type="ECO:0000259" key="7">
    <source>
        <dbReference type="Pfam" id="PF13480"/>
    </source>
</evidence>
<keyword evidence="3" id="KW-0133">Cell shape</keyword>
<organism evidence="8 9">
    <name type="scientific">Rugosimonospora africana</name>
    <dbReference type="NCBI Taxonomy" id="556532"/>
    <lineage>
        <taxon>Bacteria</taxon>
        <taxon>Bacillati</taxon>
        <taxon>Actinomycetota</taxon>
        <taxon>Actinomycetes</taxon>
        <taxon>Micromonosporales</taxon>
        <taxon>Micromonosporaceae</taxon>
        <taxon>Rugosimonospora</taxon>
    </lineage>
</organism>
<dbReference type="GO" id="GO:0071555">
    <property type="term" value="P:cell wall organization"/>
    <property type="evidence" value="ECO:0007669"/>
    <property type="project" value="UniProtKB-KW"/>
</dbReference>
<evidence type="ECO:0000256" key="5">
    <source>
        <dbReference type="ARBA" id="ARBA00023315"/>
    </source>
</evidence>
<dbReference type="EMBL" id="BONZ01000112">
    <property type="protein sequence ID" value="GIH21006.1"/>
    <property type="molecule type" value="Genomic_DNA"/>
</dbReference>
<evidence type="ECO:0000313" key="9">
    <source>
        <dbReference type="Proteomes" id="UP000642748"/>
    </source>
</evidence>
<dbReference type="PANTHER" id="PTHR36174:SF1">
    <property type="entry name" value="LIPID II:GLYCINE GLYCYLTRANSFERASE"/>
    <property type="match status" value="1"/>
</dbReference>
<evidence type="ECO:0000256" key="6">
    <source>
        <dbReference type="ARBA" id="ARBA00023316"/>
    </source>
</evidence>
<keyword evidence="9" id="KW-1185">Reference proteome</keyword>
<keyword evidence="2" id="KW-0808">Transferase</keyword>
<dbReference type="Proteomes" id="UP000642748">
    <property type="component" value="Unassembled WGS sequence"/>
</dbReference>
<evidence type="ECO:0000256" key="4">
    <source>
        <dbReference type="ARBA" id="ARBA00022984"/>
    </source>
</evidence>
<evidence type="ECO:0000256" key="1">
    <source>
        <dbReference type="ARBA" id="ARBA00009943"/>
    </source>
</evidence>
<comment type="caution">
    <text evidence="8">The sequence shown here is derived from an EMBL/GenBank/DDBJ whole genome shotgun (WGS) entry which is preliminary data.</text>
</comment>
<dbReference type="RefSeq" id="WP_203924409.1">
    <property type="nucleotide sequence ID" value="NZ_BONZ01000112.1"/>
</dbReference>
<feature type="domain" description="BioF2-like acetyltransferase" evidence="7">
    <location>
        <begin position="165"/>
        <end position="305"/>
    </location>
</feature>
<dbReference type="GO" id="GO:0009252">
    <property type="term" value="P:peptidoglycan biosynthetic process"/>
    <property type="evidence" value="ECO:0007669"/>
    <property type="project" value="UniProtKB-KW"/>
</dbReference>
<dbReference type="GO" id="GO:0016755">
    <property type="term" value="F:aminoacyltransferase activity"/>
    <property type="evidence" value="ECO:0007669"/>
    <property type="project" value="InterPro"/>
</dbReference>
<accession>A0A8J3R6N2</accession>
<protein>
    <recommendedName>
        <fullName evidence="7">BioF2-like acetyltransferase domain-containing protein</fullName>
    </recommendedName>
</protein>
<keyword evidence="5" id="KW-0012">Acyltransferase</keyword>
<comment type="similarity">
    <text evidence="1">Belongs to the FemABX family.</text>
</comment>
<dbReference type="InterPro" id="IPR003447">
    <property type="entry name" value="FEMABX"/>
</dbReference>
<dbReference type="SUPFAM" id="SSF55729">
    <property type="entry name" value="Acyl-CoA N-acyltransferases (Nat)"/>
    <property type="match status" value="1"/>
</dbReference>
<evidence type="ECO:0000256" key="2">
    <source>
        <dbReference type="ARBA" id="ARBA00022679"/>
    </source>
</evidence>
<dbReference type="PROSITE" id="PS51191">
    <property type="entry name" value="FEMABX"/>
    <property type="match status" value="1"/>
</dbReference>
<dbReference type="Gene3D" id="3.40.630.30">
    <property type="match status" value="1"/>
</dbReference>
<reference evidence="8" key="1">
    <citation type="submission" date="2021-01" db="EMBL/GenBank/DDBJ databases">
        <title>Whole genome shotgun sequence of Rugosimonospora africana NBRC 104875.</title>
        <authorList>
            <person name="Komaki H."/>
            <person name="Tamura T."/>
        </authorList>
    </citation>
    <scope>NUCLEOTIDE SEQUENCE</scope>
    <source>
        <strain evidence="8">NBRC 104875</strain>
    </source>
</reference>
<evidence type="ECO:0000256" key="3">
    <source>
        <dbReference type="ARBA" id="ARBA00022960"/>
    </source>
</evidence>
<keyword evidence="4" id="KW-0573">Peptidoglycan synthesis</keyword>
<dbReference type="PANTHER" id="PTHR36174">
    <property type="entry name" value="LIPID II:GLYCINE GLYCYLTRANSFERASE"/>
    <property type="match status" value="1"/>
</dbReference>
<dbReference type="GO" id="GO:0008360">
    <property type="term" value="P:regulation of cell shape"/>
    <property type="evidence" value="ECO:0007669"/>
    <property type="project" value="UniProtKB-KW"/>
</dbReference>
<dbReference type="InterPro" id="IPR016181">
    <property type="entry name" value="Acyl_CoA_acyltransferase"/>
</dbReference>
<keyword evidence="6" id="KW-0961">Cell wall biogenesis/degradation</keyword>
<dbReference type="InterPro" id="IPR038740">
    <property type="entry name" value="BioF2-like_GNAT_dom"/>
</dbReference>
<dbReference type="AlphaFoldDB" id="A0A8J3R6N2"/>
<dbReference type="InterPro" id="IPR050644">
    <property type="entry name" value="PG_Glycine_Bridge_Synth"/>
</dbReference>
<sequence>MRFEIWNARDARERGRWLAAHEALPTREVYAHPAYVGLFAGAGEQPLAAYAETGSGPVLYPFILRPIGAPEAADTTDAAAGYDITSAYGYAGAFCPGPLDEPDAKQFWAAFDDFCRDRRVVSEFTRLSLFEEQRLPHPGRVEPRLVNVVCDLRVPEDEAWRGFEHKVRKNVNKARRGGVTVEVDEAGTRLDDFLRIYAGTMDRRQAAASFYFPREFFETIVREMPGRFAFFHALHGGRVVSTELVLASAGTMYSYLGGTDRAAFDLRPNDLLKVEACAWGRARGMTRFVLGGGHAPDDGIFRYKRAFAPGGLVPYSVGTRVLDEREYARLTAEHGAEARRRDPGWVPDPGFFPGYRA</sequence>
<evidence type="ECO:0000313" key="8">
    <source>
        <dbReference type="EMBL" id="GIH21006.1"/>
    </source>
</evidence>
<name>A0A8J3R6N2_9ACTN</name>